<dbReference type="SUPFAM" id="SSF51905">
    <property type="entry name" value="FAD/NAD(P)-binding domain"/>
    <property type="match status" value="1"/>
</dbReference>
<organism evidence="6 7">
    <name type="scientific">Proteiniclasticum ruminis</name>
    <dbReference type="NCBI Taxonomy" id="398199"/>
    <lineage>
        <taxon>Bacteria</taxon>
        <taxon>Bacillati</taxon>
        <taxon>Bacillota</taxon>
        <taxon>Clostridia</taxon>
        <taxon>Eubacteriales</taxon>
        <taxon>Clostridiaceae</taxon>
        <taxon>Proteiniclasticum</taxon>
    </lineage>
</organism>
<sequence length="467" mass="51185">MNFEYHYDVVVIGGGPSGVSAAIASGKNGAKTLLVERFGFLGGMLTNAGTGPMMSFHAGEKQVVQGVPGEIVDRLVQNGYSPGHMKDVVGYCSSVTPFDVEGLKIVMEEMVMENGVDLLYHTNFVETILEGKKITGVKLFSKGGFFTVSADVVVDASADADVAVSAGVSTRYGRDKDHLAQPMTMNAKVYNVDRERLKKFMRENVQDTNAKRLEVIDWSERTGISGFKELIHEAIEKRELNYSRDSVLCFETNNKNEFIINMSRIPRKSALNPFDLTKAEIEGRQQVRETVAFLRKYIPGFENCVLANTGPNIGIRESNKIDGVHILKEEELLVNTMFDDAIAMGGYPIDIHNPEGKGVTNHQFLIEGSWYSIPYRCLVTEKVDNLIVVGRSLSASHGALAAVRVTPIAMAVGQAGGTAAALAQKANVHTRDVDIHILRETLIKQGAFLEKYIRSDDAPETGIAYES</sequence>
<dbReference type="Pfam" id="PF12831">
    <property type="entry name" value="FAD_oxidored"/>
    <property type="match status" value="1"/>
</dbReference>
<keyword evidence="1" id="KW-0004">4Fe-4S</keyword>
<keyword evidence="5" id="KW-0411">Iron-sulfur</keyword>
<dbReference type="GO" id="GO:0016491">
    <property type="term" value="F:oxidoreductase activity"/>
    <property type="evidence" value="ECO:0007669"/>
    <property type="project" value="UniProtKB-KW"/>
</dbReference>
<keyword evidence="3" id="KW-0560">Oxidoreductase</keyword>
<dbReference type="EMBL" id="FNDZ01000002">
    <property type="protein sequence ID" value="SDI35403.1"/>
    <property type="molecule type" value="Genomic_DNA"/>
</dbReference>
<evidence type="ECO:0000313" key="7">
    <source>
        <dbReference type="Proteomes" id="UP000183255"/>
    </source>
</evidence>
<dbReference type="AlphaFoldDB" id="A0A1G8JWD2"/>
<evidence type="ECO:0000256" key="1">
    <source>
        <dbReference type="ARBA" id="ARBA00022485"/>
    </source>
</evidence>
<dbReference type="PANTHER" id="PTHR43498">
    <property type="entry name" value="FERREDOXIN:COB-COM HETERODISULFIDE REDUCTASE SUBUNIT A"/>
    <property type="match status" value="1"/>
</dbReference>
<dbReference type="PRINTS" id="PR00411">
    <property type="entry name" value="PNDRDTASEI"/>
</dbReference>
<dbReference type="GO" id="GO:0046872">
    <property type="term" value="F:metal ion binding"/>
    <property type="evidence" value="ECO:0007669"/>
    <property type="project" value="UniProtKB-KW"/>
</dbReference>
<evidence type="ECO:0000256" key="4">
    <source>
        <dbReference type="ARBA" id="ARBA00023004"/>
    </source>
</evidence>
<evidence type="ECO:0000256" key="3">
    <source>
        <dbReference type="ARBA" id="ARBA00023002"/>
    </source>
</evidence>
<dbReference type="RefSeq" id="WP_051651735.1">
    <property type="nucleotide sequence ID" value="NZ_FNDZ01000002.1"/>
</dbReference>
<evidence type="ECO:0000256" key="2">
    <source>
        <dbReference type="ARBA" id="ARBA00022723"/>
    </source>
</evidence>
<dbReference type="InterPro" id="IPR036188">
    <property type="entry name" value="FAD/NAD-bd_sf"/>
</dbReference>
<reference evidence="6 7" key="1">
    <citation type="submission" date="2016-10" db="EMBL/GenBank/DDBJ databases">
        <authorList>
            <person name="de Groot N.N."/>
        </authorList>
    </citation>
    <scope>NUCLEOTIDE SEQUENCE [LARGE SCALE GENOMIC DNA]</scope>
    <source>
        <strain evidence="6 7">CGMCC 1.5058</strain>
    </source>
</reference>
<dbReference type="Gene3D" id="3.50.50.60">
    <property type="entry name" value="FAD/NAD(P)-binding domain"/>
    <property type="match status" value="1"/>
</dbReference>
<dbReference type="PANTHER" id="PTHR43498:SF1">
    <property type="entry name" value="COB--COM HETERODISULFIDE REDUCTASE IRON-SULFUR SUBUNIT A"/>
    <property type="match status" value="1"/>
</dbReference>
<evidence type="ECO:0000313" key="6">
    <source>
        <dbReference type="EMBL" id="SDI35403.1"/>
    </source>
</evidence>
<dbReference type="Proteomes" id="UP000183255">
    <property type="component" value="Unassembled WGS sequence"/>
</dbReference>
<proteinExistence type="predicted"/>
<protein>
    <submittedName>
        <fullName evidence="6">FAD dependent oxidoreductase</fullName>
    </submittedName>
</protein>
<keyword evidence="2" id="KW-0479">Metal-binding</keyword>
<accession>A0A1G8JWD2</accession>
<dbReference type="InterPro" id="IPR039650">
    <property type="entry name" value="HdrA-like"/>
</dbReference>
<keyword evidence="4" id="KW-0408">Iron</keyword>
<gene>
    <name evidence="6" type="ORF">SAMN05421804_102127</name>
</gene>
<dbReference type="GO" id="GO:0051539">
    <property type="term" value="F:4 iron, 4 sulfur cluster binding"/>
    <property type="evidence" value="ECO:0007669"/>
    <property type="project" value="UniProtKB-KW"/>
</dbReference>
<evidence type="ECO:0000256" key="5">
    <source>
        <dbReference type="ARBA" id="ARBA00023014"/>
    </source>
</evidence>
<name>A0A1G8JWD2_9CLOT</name>